<protein>
    <submittedName>
        <fullName evidence="4">RNA polymerase sigma factor</fullName>
    </submittedName>
</protein>
<feature type="domain" description="DUF6596" evidence="3">
    <location>
        <begin position="183"/>
        <end position="282"/>
    </location>
</feature>
<organism evidence="4 5">
    <name type="scientific">Candidatus Devosia phytovorans</name>
    <dbReference type="NCBI Taxonomy" id="3121372"/>
    <lineage>
        <taxon>Bacteria</taxon>
        <taxon>Pseudomonadati</taxon>
        <taxon>Pseudomonadota</taxon>
        <taxon>Alphaproteobacteria</taxon>
        <taxon>Hyphomicrobiales</taxon>
        <taxon>Devosiaceae</taxon>
        <taxon>Devosia</taxon>
    </lineage>
</organism>
<gene>
    <name evidence="4" type="ORF">P0Y65_19815</name>
</gene>
<dbReference type="GO" id="GO:0016987">
    <property type="term" value="F:sigma factor activity"/>
    <property type="evidence" value="ECO:0007669"/>
    <property type="project" value="InterPro"/>
</dbReference>
<dbReference type="PANTHER" id="PTHR47756">
    <property type="entry name" value="BLL6612 PROTEIN-RELATED"/>
    <property type="match status" value="1"/>
</dbReference>
<accession>A0AAJ5VT98</accession>
<evidence type="ECO:0000313" key="4">
    <source>
        <dbReference type="EMBL" id="WEK04394.1"/>
    </source>
</evidence>
<evidence type="ECO:0000313" key="5">
    <source>
        <dbReference type="Proteomes" id="UP001217476"/>
    </source>
</evidence>
<dbReference type="SUPFAM" id="SSF48452">
    <property type="entry name" value="TPR-like"/>
    <property type="match status" value="1"/>
</dbReference>
<dbReference type="Proteomes" id="UP001217476">
    <property type="component" value="Chromosome"/>
</dbReference>
<dbReference type="InterPro" id="IPR013324">
    <property type="entry name" value="RNA_pol_sigma_r3/r4-like"/>
</dbReference>
<dbReference type="NCBIfam" id="TIGR02937">
    <property type="entry name" value="sigma70-ECF"/>
    <property type="match status" value="1"/>
</dbReference>
<dbReference type="InterPro" id="IPR013249">
    <property type="entry name" value="RNA_pol_sigma70_r4_t2"/>
</dbReference>
<feature type="domain" description="RNA polymerase sigma-70 region 2" evidence="1">
    <location>
        <begin position="15"/>
        <end position="77"/>
    </location>
</feature>
<dbReference type="GO" id="GO:0006352">
    <property type="term" value="P:DNA-templated transcription initiation"/>
    <property type="evidence" value="ECO:0007669"/>
    <property type="project" value="InterPro"/>
</dbReference>
<dbReference type="SUPFAM" id="SSF88659">
    <property type="entry name" value="Sigma3 and sigma4 domains of RNA polymerase sigma factors"/>
    <property type="match status" value="1"/>
</dbReference>
<dbReference type="AlphaFoldDB" id="A0AAJ5VT98"/>
<dbReference type="InterPro" id="IPR013325">
    <property type="entry name" value="RNA_pol_sigma_r2"/>
</dbReference>
<evidence type="ECO:0000259" key="1">
    <source>
        <dbReference type="Pfam" id="PF04542"/>
    </source>
</evidence>
<evidence type="ECO:0000259" key="2">
    <source>
        <dbReference type="Pfam" id="PF08281"/>
    </source>
</evidence>
<dbReference type="PANTHER" id="PTHR47756:SF1">
    <property type="entry name" value="BLL0085 PROTEIN"/>
    <property type="match status" value="1"/>
</dbReference>
<proteinExistence type="predicted"/>
<dbReference type="InterPro" id="IPR007627">
    <property type="entry name" value="RNA_pol_sigma70_r2"/>
</dbReference>
<name>A0AAJ5VT98_9HYPH</name>
<evidence type="ECO:0000259" key="3">
    <source>
        <dbReference type="Pfam" id="PF20239"/>
    </source>
</evidence>
<dbReference type="Pfam" id="PF08281">
    <property type="entry name" value="Sigma70_r4_2"/>
    <property type="match status" value="1"/>
</dbReference>
<dbReference type="InterPro" id="IPR046531">
    <property type="entry name" value="DUF6596"/>
</dbReference>
<dbReference type="GO" id="GO:0003677">
    <property type="term" value="F:DNA binding"/>
    <property type="evidence" value="ECO:0007669"/>
    <property type="project" value="InterPro"/>
</dbReference>
<feature type="domain" description="RNA polymerase sigma factor 70 region 4 type 2" evidence="2">
    <location>
        <begin position="114"/>
        <end position="165"/>
    </location>
</feature>
<sequence length="426" mass="47362">MVDNAWIATALMAARPQALSALLRYFRNLDRAEEAFQEASLRAIRTWPLKGPPRDTVAWLVFVGRNSGIDAIRKTARNVALPPEERLSDRDDAEAGMVERLDGEHYRDDILRLLFICCHPDLPANQQIALALRIVAGVPLRGIARAFLVSETAMEQRITRAKARIAANPVSFDPPDAHARLERLGTVAVMLYLVFNEGYSRGHSDPNAARLCDEAIRLTRLLLRLFPTEPEIMGLLALMLLQHARHHARRDAQGQLVLLDDQDRRLWTPAMLAEGRALVEKALRHQQPGTYQVQAAIAAQHARAATAEDTDWQAIDRLYQTLELIQPSPVVTLNRAVAVSKWRDPAAALKLLVPLAETLDGYFYFHGMRGGLLAQIGQQEAARLAFNRAIALANSPAEAAHIRQHLDRLAMMPPMALPPMIGHSGN</sequence>
<dbReference type="Pfam" id="PF20239">
    <property type="entry name" value="DUF6596"/>
    <property type="match status" value="1"/>
</dbReference>
<dbReference type="EMBL" id="CP119312">
    <property type="protein sequence ID" value="WEK04394.1"/>
    <property type="molecule type" value="Genomic_DNA"/>
</dbReference>
<dbReference type="SUPFAM" id="SSF88946">
    <property type="entry name" value="Sigma2 domain of RNA polymerase sigma factors"/>
    <property type="match status" value="1"/>
</dbReference>
<dbReference type="Pfam" id="PF04542">
    <property type="entry name" value="Sigma70_r2"/>
    <property type="match status" value="1"/>
</dbReference>
<dbReference type="InterPro" id="IPR011990">
    <property type="entry name" value="TPR-like_helical_dom_sf"/>
</dbReference>
<reference evidence="4" key="1">
    <citation type="submission" date="2023-03" db="EMBL/GenBank/DDBJ databases">
        <title>Andean soil-derived lignocellulolytic bacterial consortium as a source of novel taxa and putative plastic-active enzymes.</title>
        <authorList>
            <person name="Diaz-Garcia L."/>
            <person name="Chuvochina M."/>
            <person name="Feuerriegel G."/>
            <person name="Bunk B."/>
            <person name="Sproer C."/>
            <person name="Streit W.R."/>
            <person name="Rodriguez L.M."/>
            <person name="Overmann J."/>
            <person name="Jimenez D.J."/>
        </authorList>
    </citation>
    <scope>NUCLEOTIDE SEQUENCE</scope>
    <source>
        <strain evidence="4">MAG 4196</strain>
    </source>
</reference>
<dbReference type="Gene3D" id="1.25.40.10">
    <property type="entry name" value="Tetratricopeptide repeat domain"/>
    <property type="match status" value="1"/>
</dbReference>
<dbReference type="Gene3D" id="1.10.1740.10">
    <property type="match status" value="1"/>
</dbReference>
<dbReference type="InterPro" id="IPR014284">
    <property type="entry name" value="RNA_pol_sigma-70_dom"/>
</dbReference>